<dbReference type="EMBL" id="CAJVCH010027762">
    <property type="protein sequence ID" value="CAG7702967.1"/>
    <property type="molecule type" value="Genomic_DNA"/>
</dbReference>
<organism evidence="1 2">
    <name type="scientific">Allacma fusca</name>
    <dbReference type="NCBI Taxonomy" id="39272"/>
    <lineage>
        <taxon>Eukaryota</taxon>
        <taxon>Metazoa</taxon>
        <taxon>Ecdysozoa</taxon>
        <taxon>Arthropoda</taxon>
        <taxon>Hexapoda</taxon>
        <taxon>Collembola</taxon>
        <taxon>Symphypleona</taxon>
        <taxon>Sminthuridae</taxon>
        <taxon>Allacma</taxon>
    </lineage>
</organism>
<dbReference type="Proteomes" id="UP000708208">
    <property type="component" value="Unassembled WGS sequence"/>
</dbReference>
<feature type="non-terminal residue" evidence="1">
    <location>
        <position position="57"/>
    </location>
</feature>
<evidence type="ECO:0000313" key="2">
    <source>
        <dbReference type="Proteomes" id="UP000708208"/>
    </source>
</evidence>
<dbReference type="AlphaFoldDB" id="A0A8J2JBS8"/>
<gene>
    <name evidence="1" type="ORF">AFUS01_LOCUS4457</name>
</gene>
<accession>A0A8J2JBS8</accession>
<proteinExistence type="predicted"/>
<evidence type="ECO:0000313" key="1">
    <source>
        <dbReference type="EMBL" id="CAG7702967.1"/>
    </source>
</evidence>
<protein>
    <submittedName>
        <fullName evidence="1">Uncharacterized protein</fullName>
    </submittedName>
</protein>
<comment type="caution">
    <text evidence="1">The sequence shown here is derived from an EMBL/GenBank/DDBJ whole genome shotgun (WGS) entry which is preliminary data.</text>
</comment>
<keyword evidence="2" id="KW-1185">Reference proteome</keyword>
<sequence length="57" mass="6811">MNWREEVNFEGIKLWDVPKEYRDLLPEKIIGFDKENSPVVLTSFGKWDLKRVVQEMG</sequence>
<name>A0A8J2JBS8_9HEXA</name>
<dbReference type="OrthoDB" id="6406821at2759"/>
<reference evidence="1" key="1">
    <citation type="submission" date="2021-06" db="EMBL/GenBank/DDBJ databases">
        <authorList>
            <person name="Hodson N. C."/>
            <person name="Mongue J. A."/>
            <person name="Jaron S. K."/>
        </authorList>
    </citation>
    <scope>NUCLEOTIDE SEQUENCE</scope>
</reference>